<dbReference type="InterPro" id="IPR011933">
    <property type="entry name" value="Double_TM_dom"/>
</dbReference>
<gene>
    <name evidence="3" type="ORF">LF1_39930</name>
</gene>
<reference evidence="3 4" key="1">
    <citation type="submission" date="2019-08" db="EMBL/GenBank/DDBJ databases">
        <title>Deep-cultivation of Planctomycetes and their phenomic and genomic characterization uncovers novel biology.</title>
        <authorList>
            <person name="Wiegand S."/>
            <person name="Jogler M."/>
            <person name="Boedeker C."/>
            <person name="Pinto D."/>
            <person name="Vollmers J."/>
            <person name="Rivas-Marin E."/>
            <person name="Kohn T."/>
            <person name="Peeters S.H."/>
            <person name="Heuer A."/>
            <person name="Rast P."/>
            <person name="Oberbeckmann S."/>
            <person name="Bunk B."/>
            <person name="Jeske O."/>
            <person name="Meyerdierks A."/>
            <person name="Storesund J.E."/>
            <person name="Kallscheuer N."/>
            <person name="Luecker S."/>
            <person name="Lage O.M."/>
            <person name="Pohl T."/>
            <person name="Merkel B.J."/>
            <person name="Hornburger P."/>
            <person name="Mueller R.-W."/>
            <person name="Bruemmer F."/>
            <person name="Labrenz M."/>
            <person name="Spormann A.M."/>
            <person name="Op Den Camp H."/>
            <person name="Overmann J."/>
            <person name="Amann R."/>
            <person name="Jetten M.S.M."/>
            <person name="Mascher T."/>
            <person name="Medema M.H."/>
            <person name="Devos D.P."/>
            <person name="Kaster A.-K."/>
            <person name="Ovreas L."/>
            <person name="Rohde M."/>
            <person name="Galperin M.Y."/>
            <person name="Jogler C."/>
        </authorList>
    </citation>
    <scope>NUCLEOTIDE SEQUENCE [LARGE SCALE GENOMIC DNA]</scope>
    <source>
        <strain evidence="3 4">LF1</strain>
    </source>
</reference>
<feature type="domain" description="Aerotolerance regulator N-terminal" evidence="2">
    <location>
        <begin position="1"/>
        <end position="76"/>
    </location>
</feature>
<evidence type="ECO:0000313" key="4">
    <source>
        <dbReference type="Proteomes" id="UP000322699"/>
    </source>
</evidence>
<evidence type="ECO:0000256" key="1">
    <source>
        <dbReference type="SAM" id="Phobius"/>
    </source>
</evidence>
<dbReference type="EMBL" id="VRLW01000001">
    <property type="protein sequence ID" value="KAA1261443.1"/>
    <property type="molecule type" value="Genomic_DNA"/>
</dbReference>
<keyword evidence="1" id="KW-1133">Transmembrane helix</keyword>
<accession>A0A5B1CPY9</accession>
<dbReference type="Gene3D" id="3.40.50.880">
    <property type="match status" value="1"/>
</dbReference>
<dbReference type="NCBIfam" id="TIGR02226">
    <property type="entry name" value="two_anch"/>
    <property type="match status" value="1"/>
</dbReference>
<evidence type="ECO:0000259" key="2">
    <source>
        <dbReference type="Pfam" id="PF07584"/>
    </source>
</evidence>
<dbReference type="Pfam" id="PF07584">
    <property type="entry name" value="BatA"/>
    <property type="match status" value="1"/>
</dbReference>
<feature type="transmembrane region" description="Helical" evidence="1">
    <location>
        <begin position="56"/>
        <end position="78"/>
    </location>
</feature>
<comment type="caution">
    <text evidence="3">The sequence shown here is derived from an EMBL/GenBank/DDBJ whole genome shotgun (WGS) entry which is preliminary data.</text>
</comment>
<keyword evidence="1" id="KW-0472">Membrane</keyword>
<dbReference type="RefSeq" id="WP_068257979.1">
    <property type="nucleotide sequence ID" value="NZ_LWSK01000001.1"/>
</dbReference>
<keyword evidence="4" id="KW-1185">Reference proteome</keyword>
<dbReference type="AlphaFoldDB" id="A0A5B1CPY9"/>
<name>A0A5B1CPY9_9BACT</name>
<dbReference type="InterPro" id="IPR029062">
    <property type="entry name" value="Class_I_gatase-like"/>
</dbReference>
<feature type="transmembrane region" description="Helical" evidence="1">
    <location>
        <begin position="115"/>
        <end position="136"/>
    </location>
</feature>
<dbReference type="OrthoDB" id="242438at2"/>
<dbReference type="InterPro" id="IPR024163">
    <property type="entry name" value="Aerotolerance_reg_N"/>
</dbReference>
<dbReference type="PANTHER" id="PTHR37464">
    <property type="entry name" value="BLL2463 PROTEIN"/>
    <property type="match status" value="1"/>
</dbReference>
<dbReference type="PANTHER" id="PTHR37464:SF1">
    <property type="entry name" value="BLL2463 PROTEIN"/>
    <property type="match status" value="1"/>
</dbReference>
<sequence>MSFLNATLILGTLAAVVPVVLHLIARREPKKVTFPSIAFLTKRFESNRSRLRVRRWWLLAMRILAIAALALALARPAIHQSLSVTWLSIGLIAAAGIALLIMATIAIVQDKSRAIRYGLAGSAAVLMLGSMLWGVVTFASGPSVAIDDSGPIAIAIVVDNSLTSGWKTANDNRTERMIDVASGVIAKLPRTSRIAVLDRSATPASFSLDVAGALSKLESTEPTSLPRSIVSRLQSATQLVQGSELENRHVLVLTDLANSTWDDPNLETLLSKQLSETANESKPVSLTVFDTGEFRGVNRSLTSMRLADPTPPANSPMSISVTLDSKSFGDDSDTVADSVTVEAQLYQTESGLPVVRDGDVVYPPLTSVDRTTAEITAGAASELLFTIPGLPVGTHHGRLRIVGEDAMAADDERYFSIAVLPPSSVLIVSGDEEDAGKEAKVIEDAITASVSAGTEAGIEFMTERIGYGDLPVARLSDYDAVAMLDPPSESLSDPAIANYLASGGGVLVALGPSANQNAETRNADDSAWLPLLIRRWRVPEPGTFFQITDAMHPATESLGGDTPWNDFAVTQYWQVEPTVRDTVLFRFAGTEHPAMLARESVNPESAAVGRTLILTTPLPALANKTRSWNRLFGIDPWPAWLLTRQSIDYLTGRQSREMMTMVGTPWTQSLERDAERSSENKLSKSSGIRLQIFAPDGSPPIPVEAETVEAETVEAKNADPRSGESSQSITVADTRSPGVYWIKGGPSGTGFSANLSDDAIELDRIDRSKLDQWLGSDGWVYATEPDQITLTSQQSSQRISLTSPAMLLALLVFLLEQVLGNRFYRSK</sequence>
<evidence type="ECO:0000313" key="3">
    <source>
        <dbReference type="EMBL" id="KAA1261443.1"/>
    </source>
</evidence>
<keyword evidence="1" id="KW-0812">Transmembrane</keyword>
<dbReference type="Proteomes" id="UP000322699">
    <property type="component" value="Unassembled WGS sequence"/>
</dbReference>
<dbReference type="SUPFAM" id="SSF52317">
    <property type="entry name" value="Class I glutamine amidotransferase-like"/>
    <property type="match status" value="1"/>
</dbReference>
<feature type="transmembrane region" description="Helical" evidence="1">
    <location>
        <begin position="6"/>
        <end position="25"/>
    </location>
</feature>
<feature type="transmembrane region" description="Helical" evidence="1">
    <location>
        <begin position="84"/>
        <end position="108"/>
    </location>
</feature>
<protein>
    <recommendedName>
        <fullName evidence="2">Aerotolerance regulator N-terminal domain-containing protein</fullName>
    </recommendedName>
</protein>
<proteinExistence type="predicted"/>
<organism evidence="3 4">
    <name type="scientific">Rubripirellula obstinata</name>
    <dbReference type="NCBI Taxonomy" id="406547"/>
    <lineage>
        <taxon>Bacteria</taxon>
        <taxon>Pseudomonadati</taxon>
        <taxon>Planctomycetota</taxon>
        <taxon>Planctomycetia</taxon>
        <taxon>Pirellulales</taxon>
        <taxon>Pirellulaceae</taxon>
        <taxon>Rubripirellula</taxon>
    </lineage>
</organism>